<evidence type="ECO:0000256" key="11">
    <source>
        <dbReference type="ARBA" id="ARBA00022840"/>
    </source>
</evidence>
<evidence type="ECO:0000256" key="3">
    <source>
        <dbReference type="ARBA" id="ARBA00004679"/>
    </source>
</evidence>
<dbReference type="Pfam" id="PF00365">
    <property type="entry name" value="PFK"/>
    <property type="match status" value="1"/>
</dbReference>
<evidence type="ECO:0000256" key="1">
    <source>
        <dbReference type="ARBA" id="ARBA00001946"/>
    </source>
</evidence>
<dbReference type="GO" id="GO:0005524">
    <property type="term" value="F:ATP binding"/>
    <property type="evidence" value="ECO:0007669"/>
    <property type="project" value="UniProtKB-KW"/>
</dbReference>
<dbReference type="Gene3D" id="3.40.50.460">
    <property type="entry name" value="Phosphofructokinase domain"/>
    <property type="match status" value="1"/>
</dbReference>
<dbReference type="GO" id="GO:0042802">
    <property type="term" value="F:identical protein binding"/>
    <property type="evidence" value="ECO:0007669"/>
    <property type="project" value="TreeGrafter"/>
</dbReference>
<dbReference type="GO" id="GO:0030388">
    <property type="term" value="P:fructose 1,6-bisphosphate metabolic process"/>
    <property type="evidence" value="ECO:0007669"/>
    <property type="project" value="TreeGrafter"/>
</dbReference>
<evidence type="ECO:0000256" key="15">
    <source>
        <dbReference type="ARBA" id="ARBA00048070"/>
    </source>
</evidence>
<dbReference type="InterPro" id="IPR035966">
    <property type="entry name" value="PKF_sf"/>
</dbReference>
<keyword evidence="7" id="KW-0808">Transferase</keyword>
<dbReference type="PANTHER" id="PTHR13697:SF4">
    <property type="entry name" value="ATP-DEPENDENT 6-PHOSPHOFRUCTOKINASE"/>
    <property type="match status" value="1"/>
</dbReference>
<evidence type="ECO:0000256" key="5">
    <source>
        <dbReference type="ARBA" id="ARBA00022490"/>
    </source>
</evidence>
<keyword evidence="6" id="KW-0021">Allosteric enzyme</keyword>
<keyword evidence="5" id="KW-0963">Cytoplasm</keyword>
<dbReference type="InterPro" id="IPR022953">
    <property type="entry name" value="ATP_PFK"/>
</dbReference>
<evidence type="ECO:0000256" key="4">
    <source>
        <dbReference type="ARBA" id="ARBA00012055"/>
    </source>
</evidence>
<sequence>MKNIAVLTSGGDSPGMNAAIRSIVRTANQSNVKVQGIEYGYKGLIKNNFIKLTPNSVGNTIHLGGTLLKSARSKEFYKKGGRKIAYKNIKKNNVDGLIVLGGDGSLTGASIFSDEYNFPIICIPCTIDNDIYGTDHSLGFATARETIVSAIDKIRDTASSHDRIFIVEVMGRNSGNLALEAGISSGAEMILIPEINLDIDTVINNISKINKKKKSIIIVYAEGCNYGAAYEFANTIENKINNSNVRYSILGHVQRGGIPVPSDRILGSILGYKAIEILLKGESKKMIGYKNMDYNIISIKDSISKHKNIDKKLYEIAEIISKQ</sequence>
<dbReference type="UniPathway" id="UPA00109">
    <property type="reaction ID" value="UER00182"/>
</dbReference>
<comment type="cofactor">
    <cofactor evidence="1">
        <name>Mg(2+)</name>
        <dbReference type="ChEBI" id="CHEBI:18420"/>
    </cofactor>
</comment>
<keyword evidence="8" id="KW-0479">Metal-binding</keyword>
<dbReference type="EC" id="2.7.1.11" evidence="4"/>
<dbReference type="InterPro" id="IPR012828">
    <property type="entry name" value="PFKA_ATP_prok"/>
</dbReference>
<evidence type="ECO:0000313" key="17">
    <source>
        <dbReference type="EMBL" id="SUZ50933.1"/>
    </source>
</evidence>
<dbReference type="HAMAP" id="MF_00339">
    <property type="entry name" value="Phosphofructokinase_I_B1"/>
    <property type="match status" value="1"/>
</dbReference>
<keyword evidence="9" id="KW-0547">Nucleotide-binding</keyword>
<dbReference type="FunFam" id="3.40.50.460:FF:000002">
    <property type="entry name" value="ATP-dependent 6-phosphofructokinase"/>
    <property type="match status" value="1"/>
</dbReference>
<gene>
    <name evidence="17" type="ORF">METZ01_LOCUS3787</name>
</gene>
<dbReference type="PROSITE" id="PS00433">
    <property type="entry name" value="PHOSPHOFRUCTOKINASE"/>
    <property type="match status" value="1"/>
</dbReference>
<organism evidence="17">
    <name type="scientific">marine metagenome</name>
    <dbReference type="NCBI Taxonomy" id="408172"/>
    <lineage>
        <taxon>unclassified sequences</taxon>
        <taxon>metagenomes</taxon>
        <taxon>ecological metagenomes</taxon>
    </lineage>
</organism>
<comment type="pathway">
    <text evidence="3">Carbohydrate degradation; glycolysis; D-glyceraldehyde 3-phosphate and glycerone phosphate from D-glucose: step 3/4.</text>
</comment>
<name>A0A381NBJ9_9ZZZZ</name>
<keyword evidence="10" id="KW-0418">Kinase</keyword>
<dbReference type="PRINTS" id="PR00476">
    <property type="entry name" value="PHFRCTKINASE"/>
</dbReference>
<dbReference type="SUPFAM" id="SSF53784">
    <property type="entry name" value="Phosphofructokinase"/>
    <property type="match status" value="1"/>
</dbReference>
<evidence type="ECO:0000256" key="10">
    <source>
        <dbReference type="ARBA" id="ARBA00022777"/>
    </source>
</evidence>
<evidence type="ECO:0000256" key="7">
    <source>
        <dbReference type="ARBA" id="ARBA00022679"/>
    </source>
</evidence>
<protein>
    <recommendedName>
        <fullName evidence="4">6-phosphofructokinase</fullName>
        <ecNumber evidence="4">2.7.1.11</ecNumber>
    </recommendedName>
    <alternativeName>
        <fullName evidence="14">6-phosphofructokinase isozyme I</fullName>
    </alternativeName>
</protein>
<evidence type="ECO:0000256" key="2">
    <source>
        <dbReference type="ARBA" id="ARBA00004496"/>
    </source>
</evidence>
<dbReference type="GO" id="GO:0046872">
    <property type="term" value="F:metal ion binding"/>
    <property type="evidence" value="ECO:0007669"/>
    <property type="project" value="UniProtKB-KW"/>
</dbReference>
<evidence type="ECO:0000256" key="6">
    <source>
        <dbReference type="ARBA" id="ARBA00022533"/>
    </source>
</evidence>
<evidence type="ECO:0000256" key="13">
    <source>
        <dbReference type="ARBA" id="ARBA00023152"/>
    </source>
</evidence>
<dbReference type="GO" id="GO:0003872">
    <property type="term" value="F:6-phosphofructokinase activity"/>
    <property type="evidence" value="ECO:0007669"/>
    <property type="project" value="UniProtKB-EC"/>
</dbReference>
<keyword evidence="13" id="KW-0324">Glycolysis</keyword>
<evidence type="ECO:0000256" key="12">
    <source>
        <dbReference type="ARBA" id="ARBA00022842"/>
    </source>
</evidence>
<keyword evidence="11" id="KW-0067">ATP-binding</keyword>
<dbReference type="AlphaFoldDB" id="A0A381NBJ9"/>
<dbReference type="GO" id="GO:0006002">
    <property type="term" value="P:fructose 6-phosphate metabolic process"/>
    <property type="evidence" value="ECO:0007669"/>
    <property type="project" value="InterPro"/>
</dbReference>
<dbReference type="PIRSF" id="PIRSF000532">
    <property type="entry name" value="ATP_PFK_prok"/>
    <property type="match status" value="1"/>
</dbReference>
<dbReference type="EMBL" id="UINC01000197">
    <property type="protein sequence ID" value="SUZ50933.1"/>
    <property type="molecule type" value="Genomic_DNA"/>
</dbReference>
<comment type="subcellular location">
    <subcellularLocation>
        <location evidence="2">Cytoplasm</location>
    </subcellularLocation>
</comment>
<feature type="domain" description="Phosphofructokinase" evidence="16">
    <location>
        <begin position="3"/>
        <end position="278"/>
    </location>
</feature>
<dbReference type="GO" id="GO:0005945">
    <property type="term" value="C:6-phosphofructokinase complex"/>
    <property type="evidence" value="ECO:0007669"/>
    <property type="project" value="TreeGrafter"/>
</dbReference>
<dbReference type="PANTHER" id="PTHR13697">
    <property type="entry name" value="PHOSPHOFRUCTOKINASE"/>
    <property type="match status" value="1"/>
</dbReference>
<evidence type="ECO:0000259" key="16">
    <source>
        <dbReference type="Pfam" id="PF00365"/>
    </source>
</evidence>
<dbReference type="GO" id="GO:0061621">
    <property type="term" value="P:canonical glycolysis"/>
    <property type="evidence" value="ECO:0007669"/>
    <property type="project" value="TreeGrafter"/>
</dbReference>
<dbReference type="InterPro" id="IPR015912">
    <property type="entry name" value="Phosphofructokinase_CS"/>
</dbReference>
<dbReference type="InterPro" id="IPR000023">
    <property type="entry name" value="Phosphofructokinase_dom"/>
</dbReference>
<comment type="catalytic activity">
    <reaction evidence="15">
        <text>beta-D-fructose 6-phosphate + ATP = beta-D-fructose 1,6-bisphosphate + ADP + H(+)</text>
        <dbReference type="Rhea" id="RHEA:16109"/>
        <dbReference type="ChEBI" id="CHEBI:15378"/>
        <dbReference type="ChEBI" id="CHEBI:30616"/>
        <dbReference type="ChEBI" id="CHEBI:32966"/>
        <dbReference type="ChEBI" id="CHEBI:57634"/>
        <dbReference type="ChEBI" id="CHEBI:456216"/>
        <dbReference type="EC" id="2.7.1.11"/>
    </reaction>
</comment>
<dbReference type="InterPro" id="IPR012003">
    <property type="entry name" value="ATP_PFK_prok-type"/>
</dbReference>
<proteinExistence type="inferred from homology"/>
<dbReference type="Gene3D" id="3.40.50.450">
    <property type="match status" value="1"/>
</dbReference>
<keyword evidence="12" id="KW-0460">Magnesium</keyword>
<evidence type="ECO:0000256" key="14">
    <source>
        <dbReference type="ARBA" id="ARBA00030818"/>
    </source>
</evidence>
<dbReference type="GO" id="GO:0016208">
    <property type="term" value="F:AMP binding"/>
    <property type="evidence" value="ECO:0007669"/>
    <property type="project" value="TreeGrafter"/>
</dbReference>
<reference evidence="17" key="1">
    <citation type="submission" date="2018-05" db="EMBL/GenBank/DDBJ databases">
        <authorList>
            <person name="Lanie J.A."/>
            <person name="Ng W.-L."/>
            <person name="Kazmierczak K.M."/>
            <person name="Andrzejewski T.M."/>
            <person name="Davidsen T.M."/>
            <person name="Wayne K.J."/>
            <person name="Tettelin H."/>
            <person name="Glass J.I."/>
            <person name="Rusch D."/>
            <person name="Podicherti R."/>
            <person name="Tsui H.-C.T."/>
            <person name="Winkler M.E."/>
        </authorList>
    </citation>
    <scope>NUCLEOTIDE SEQUENCE</scope>
</reference>
<dbReference type="GO" id="GO:0070095">
    <property type="term" value="F:fructose-6-phosphate binding"/>
    <property type="evidence" value="ECO:0007669"/>
    <property type="project" value="TreeGrafter"/>
</dbReference>
<accession>A0A381NBJ9</accession>
<dbReference type="GO" id="GO:0048029">
    <property type="term" value="F:monosaccharide binding"/>
    <property type="evidence" value="ECO:0007669"/>
    <property type="project" value="TreeGrafter"/>
</dbReference>
<evidence type="ECO:0000256" key="9">
    <source>
        <dbReference type="ARBA" id="ARBA00022741"/>
    </source>
</evidence>
<evidence type="ECO:0000256" key="8">
    <source>
        <dbReference type="ARBA" id="ARBA00022723"/>
    </source>
</evidence>
<dbReference type="NCBIfam" id="NF002872">
    <property type="entry name" value="PRK03202.1"/>
    <property type="match status" value="1"/>
</dbReference>